<dbReference type="FunCoup" id="A0A152A8F9">
    <property type="interactions" value="4"/>
</dbReference>
<dbReference type="Pfam" id="PF13516">
    <property type="entry name" value="LRR_6"/>
    <property type="match status" value="2"/>
</dbReference>
<dbReference type="SMART" id="SM00368">
    <property type="entry name" value="LRR_RI"/>
    <property type="match status" value="5"/>
</dbReference>
<dbReference type="Proteomes" id="UP000076078">
    <property type="component" value="Unassembled WGS sequence"/>
</dbReference>
<evidence type="ECO:0008006" key="4">
    <source>
        <dbReference type="Google" id="ProtNLM"/>
    </source>
</evidence>
<organism evidence="2 3">
    <name type="scientific">Tieghemostelium lacteum</name>
    <name type="common">Slime mold</name>
    <name type="synonym">Dictyostelium lacteum</name>
    <dbReference type="NCBI Taxonomy" id="361077"/>
    <lineage>
        <taxon>Eukaryota</taxon>
        <taxon>Amoebozoa</taxon>
        <taxon>Evosea</taxon>
        <taxon>Eumycetozoa</taxon>
        <taxon>Dictyostelia</taxon>
        <taxon>Dictyosteliales</taxon>
        <taxon>Raperosteliaceae</taxon>
        <taxon>Tieghemostelium</taxon>
    </lineage>
</organism>
<dbReference type="PANTHER" id="PTHR24112:SF34">
    <property type="entry name" value="LEUCINE-RICH REPEAT-CONTAINING PROTEIN"/>
    <property type="match status" value="1"/>
</dbReference>
<feature type="compositionally biased region" description="Polar residues" evidence="1">
    <location>
        <begin position="696"/>
        <end position="725"/>
    </location>
</feature>
<gene>
    <name evidence="2" type="ORF">DLAC_01343</name>
</gene>
<dbReference type="InterPro" id="IPR001611">
    <property type="entry name" value="Leu-rich_rpt"/>
</dbReference>
<keyword evidence="3" id="KW-1185">Reference proteome</keyword>
<feature type="region of interest" description="Disordered" evidence="1">
    <location>
        <begin position="696"/>
        <end position="732"/>
    </location>
</feature>
<dbReference type="SUPFAM" id="SSF52047">
    <property type="entry name" value="RNI-like"/>
    <property type="match status" value="2"/>
</dbReference>
<dbReference type="InterPro" id="IPR032675">
    <property type="entry name" value="LRR_dom_sf"/>
</dbReference>
<comment type="caution">
    <text evidence="2">The sequence shown here is derived from an EMBL/GenBank/DDBJ whole genome shotgun (WGS) entry which is preliminary data.</text>
</comment>
<dbReference type="InterPro" id="IPR051279">
    <property type="entry name" value="PP1-Reg/Actin-Interact_Protein"/>
</dbReference>
<protein>
    <recommendedName>
        <fullName evidence="4">Leucine-rich repeat-containing protein (LRR)</fullName>
    </recommendedName>
</protein>
<feature type="compositionally biased region" description="Low complexity" evidence="1">
    <location>
        <begin position="781"/>
        <end position="842"/>
    </location>
</feature>
<feature type="compositionally biased region" description="Polar residues" evidence="1">
    <location>
        <begin position="744"/>
        <end position="755"/>
    </location>
</feature>
<dbReference type="OrthoDB" id="18598at2759"/>
<dbReference type="PANTHER" id="PTHR24112">
    <property type="entry name" value="LEUCINE-RICH REPEAT, ISOFORM F-RELATED"/>
    <property type="match status" value="1"/>
</dbReference>
<feature type="region of interest" description="Disordered" evidence="1">
    <location>
        <begin position="744"/>
        <end position="851"/>
    </location>
</feature>
<dbReference type="OMA" id="FHRISFT"/>
<dbReference type="GO" id="GO:0030027">
    <property type="term" value="C:lamellipodium"/>
    <property type="evidence" value="ECO:0007669"/>
    <property type="project" value="TreeGrafter"/>
</dbReference>
<sequence length="851" mass="95022">MVKKDMSGGSELSSGEKKFVFDLEGVDPDFVLWVKKTNKKDVVQDRLFVLTKYRVYSIKRTKVGGKKKVQRQGHLYDLVDIRTDDIDRVVLKFTTFSIDISGSSTGITIPKLLINSFHRISFTFSQAALPNLLILPSERSQPEIDPVDPGPAHGFIEVYKAQCNYYGTPVNNDLIDYITDTVNKGIRVFCLDDFAGIDKNTDGAVNLVPVLAALRHNTFFDTFICHNKTRKEVPALLADVFVHNKTLYRVDLQGIESEEGWVQFGEDLKQNQSNALQYLNISENGVHDRGMNSIGLAIRSFNRQFTELIASKVNLESKGASVFFRTLQGNFSSSGSIVKMDFSKNHIDKIGSESLHDWLILLNSSIPNPKKPLCHLNLEGTDLDTAKITTAIKQANIESLISLNLSNNRMTSESVQNLNAIIAKSDQLSQIKLRHCQLMGENVASILNACSSAVAVHERMVDFSNNSLGKAGALALAPSIKSCSNIHFLKLSQNNFRKKGITYIAQAIEENNTLYAVDISSNFKSNSGADTIVDKLARAFNSHPTIRKLVLAGKDSRGYFLGKDLLPLAKSLNEDCKLEDLDVSGNNMGDDVCRELFEALKKNTSIRVLNIDNNHLGMAGFQAMKRTFTTNRTLIDIPVPTSDITRILSLTSQKDKKTVNDKIGEILVDINTCLMNNKNGVAYSDLPSSTKTTVAISSSTPSFRASTYGSTNSLGDSYGQTQSNGSSSSADQYQYQSYQNGANKYQSTSQPQLNKFSPPPPLYSPPVSLETPPPPPPINNDYQYDDQSQQQYDQSQYDQTQYDDQSQQQYDQTQYDDQSQQQYDQSQYDQSQYDQSQYQYDQEPIQNEYSY</sequence>
<dbReference type="GO" id="GO:0005886">
    <property type="term" value="C:plasma membrane"/>
    <property type="evidence" value="ECO:0007669"/>
    <property type="project" value="TreeGrafter"/>
</dbReference>
<dbReference type="STRING" id="361077.A0A152A8F9"/>
<name>A0A152A8F9_TIELA</name>
<dbReference type="GO" id="GO:0016477">
    <property type="term" value="P:cell migration"/>
    <property type="evidence" value="ECO:0007669"/>
    <property type="project" value="TreeGrafter"/>
</dbReference>
<dbReference type="InParanoid" id="A0A152A8F9"/>
<dbReference type="AlphaFoldDB" id="A0A152A8F9"/>
<proteinExistence type="predicted"/>
<evidence type="ECO:0000256" key="1">
    <source>
        <dbReference type="SAM" id="MobiDB-lite"/>
    </source>
</evidence>
<evidence type="ECO:0000313" key="2">
    <source>
        <dbReference type="EMBL" id="KYR02498.1"/>
    </source>
</evidence>
<dbReference type="GO" id="GO:0034315">
    <property type="term" value="P:regulation of Arp2/3 complex-mediated actin nucleation"/>
    <property type="evidence" value="ECO:0007669"/>
    <property type="project" value="TreeGrafter"/>
</dbReference>
<evidence type="ECO:0000313" key="3">
    <source>
        <dbReference type="Proteomes" id="UP000076078"/>
    </source>
</evidence>
<dbReference type="EMBL" id="LODT01000004">
    <property type="protein sequence ID" value="KYR02498.1"/>
    <property type="molecule type" value="Genomic_DNA"/>
</dbReference>
<accession>A0A152A8F9</accession>
<dbReference type="Gene3D" id="3.80.10.10">
    <property type="entry name" value="Ribonuclease Inhibitor"/>
    <property type="match status" value="1"/>
</dbReference>
<reference evidence="2 3" key="1">
    <citation type="submission" date="2015-12" db="EMBL/GenBank/DDBJ databases">
        <title>Dictyostelia acquired genes for synthesis and detection of signals that induce cell-type specialization by lateral gene transfer from prokaryotes.</title>
        <authorList>
            <person name="Gloeckner G."/>
            <person name="Schaap P."/>
        </authorList>
    </citation>
    <scope>NUCLEOTIDE SEQUENCE [LARGE SCALE GENOMIC DNA]</scope>
    <source>
        <strain evidence="2 3">TK</strain>
    </source>
</reference>